<evidence type="ECO:0000256" key="1">
    <source>
        <dbReference type="SAM" id="SignalP"/>
    </source>
</evidence>
<keyword evidence="3" id="KW-1185">Reference proteome</keyword>
<evidence type="ECO:0008006" key="4">
    <source>
        <dbReference type="Google" id="ProtNLM"/>
    </source>
</evidence>
<feature type="chain" id="PRO_5020851483" description="DUF4595 domain-containing protein" evidence="1">
    <location>
        <begin position="23"/>
        <end position="259"/>
    </location>
</feature>
<accession>A0A4V2Z0R6</accession>
<name>A0A4V2Z0R6_9FLAO</name>
<comment type="caution">
    <text evidence="2">The sequence shown here is derived from an EMBL/GenBank/DDBJ whole genome shotgun (WGS) entry which is preliminary data.</text>
</comment>
<sequence>MKNKIVLHLFLSFLVLTIYSCSNDNDDSMKLLKKVVETSEGGTAETTLYTYNGNQIVSMDGANKRTDFTYTEDLITKRVTQNKTNQLLETINYSYFEGKLVEVTSLGKYRIKYVHNADKTVSYEKFSIASGNQQVKEFHGKLYFENENFIKDERILDNTASGTLIEYTVSFDYDAKYNPLYNILGYKKLLDYNEEISSNNSLISTVITSVSKDDQITSSANFYTNSFKYDLDNYPIEQVSENNVATNGNRGYLKTEYFY</sequence>
<feature type="signal peptide" evidence="1">
    <location>
        <begin position="1"/>
        <end position="22"/>
    </location>
</feature>
<dbReference type="PROSITE" id="PS51257">
    <property type="entry name" value="PROKAR_LIPOPROTEIN"/>
    <property type="match status" value="1"/>
</dbReference>
<dbReference type="RefSeq" id="WP_132066974.1">
    <property type="nucleotide sequence ID" value="NZ_SMFN01000017.1"/>
</dbReference>
<dbReference type="Proteomes" id="UP000294644">
    <property type="component" value="Unassembled WGS sequence"/>
</dbReference>
<dbReference type="AlphaFoldDB" id="A0A4V2Z0R6"/>
<dbReference type="OrthoDB" id="1330101at2"/>
<organism evidence="2 3">
    <name type="scientific">Flavobacterium sandaracinum</name>
    <dbReference type="NCBI Taxonomy" id="2541733"/>
    <lineage>
        <taxon>Bacteria</taxon>
        <taxon>Pseudomonadati</taxon>
        <taxon>Bacteroidota</taxon>
        <taxon>Flavobacteriia</taxon>
        <taxon>Flavobacteriales</taxon>
        <taxon>Flavobacteriaceae</taxon>
        <taxon>Flavobacterium</taxon>
    </lineage>
</organism>
<evidence type="ECO:0000313" key="3">
    <source>
        <dbReference type="Proteomes" id="UP000294644"/>
    </source>
</evidence>
<keyword evidence="1" id="KW-0732">Signal</keyword>
<gene>
    <name evidence="2" type="ORF">E0F91_13450</name>
</gene>
<reference evidence="2 3" key="1">
    <citation type="submission" date="2019-03" db="EMBL/GenBank/DDBJ databases">
        <title>Flavobacterium LB-D12 sp. nov., isolated from arctic soil.</title>
        <authorList>
            <person name="Chaudhary D.K."/>
        </authorList>
    </citation>
    <scope>NUCLEOTIDE SEQUENCE [LARGE SCALE GENOMIC DNA]</scope>
    <source>
        <strain evidence="2 3">LB-D12</strain>
    </source>
</reference>
<evidence type="ECO:0000313" key="2">
    <source>
        <dbReference type="EMBL" id="TDE02088.1"/>
    </source>
</evidence>
<protein>
    <recommendedName>
        <fullName evidence="4">DUF4595 domain-containing protein</fullName>
    </recommendedName>
</protein>
<dbReference type="EMBL" id="SMFN01000017">
    <property type="protein sequence ID" value="TDE02088.1"/>
    <property type="molecule type" value="Genomic_DNA"/>
</dbReference>
<proteinExistence type="predicted"/>